<organism evidence="2">
    <name type="scientific">Streptantibioticus silvisoli</name>
    <dbReference type="NCBI Taxonomy" id="2705255"/>
    <lineage>
        <taxon>Bacteria</taxon>
        <taxon>Bacillati</taxon>
        <taxon>Actinomycetota</taxon>
        <taxon>Actinomycetes</taxon>
        <taxon>Kitasatosporales</taxon>
        <taxon>Streptomycetaceae</taxon>
        <taxon>Streptantibioticus</taxon>
    </lineage>
</organism>
<evidence type="ECO:0000313" key="2">
    <source>
        <dbReference type="EMBL" id="MDI5973766.1"/>
    </source>
</evidence>
<dbReference type="AlphaFoldDB" id="A0AA90K1D4"/>
<dbReference type="Gene3D" id="3.40.50.1460">
    <property type="match status" value="1"/>
</dbReference>
<dbReference type="RefSeq" id="WP_271315717.1">
    <property type="nucleotide sequence ID" value="NZ_JAAGKO020000052.1"/>
</dbReference>
<dbReference type="EMBL" id="JABXJJ020000051">
    <property type="protein sequence ID" value="MDI5973766.1"/>
    <property type="molecule type" value="Genomic_DNA"/>
</dbReference>
<dbReference type="EMBL" id="JAAGKO020000052">
    <property type="protein sequence ID" value="MDI5966461.1"/>
    <property type="molecule type" value="Genomic_DNA"/>
</dbReference>
<evidence type="ECO:0000313" key="1">
    <source>
        <dbReference type="EMBL" id="MDI5966461.1"/>
    </source>
</evidence>
<protein>
    <submittedName>
        <fullName evidence="2">Caspase family protein</fullName>
    </submittedName>
</protein>
<evidence type="ECO:0000313" key="3">
    <source>
        <dbReference type="Proteomes" id="UP001156398"/>
    </source>
</evidence>
<keyword evidence="3" id="KW-1185">Reference proteome</keyword>
<proteinExistence type="predicted"/>
<reference evidence="2 3" key="1">
    <citation type="submission" date="2023-05" db="EMBL/GenBank/DDBJ databases">
        <title>Streptantibioticus silvisoli sp. nov., acidotolerant actinomycetes 1 from pine litter.</title>
        <authorList>
            <person name="Swiecimska M."/>
            <person name="Golinska P."/>
            <person name="Sangal V."/>
            <person name="Wachnowicz B."/>
            <person name="Goodfellow M."/>
        </authorList>
    </citation>
    <scope>NUCLEOTIDE SEQUENCE</scope>
    <source>
        <strain evidence="2">SL13</strain>
        <strain evidence="1 3">SL54</strain>
    </source>
</reference>
<accession>A0AA90K1D4</accession>
<sequence length="349" mass="37512">MANRTLVIGVGDYGPGSELDSHPTITASALQYGAVLRQDSSLGPDGCRVLSGEEVATTNAVMDALEQAAAGTGPKDRLMVVYVGHGMHWKDLPTKEVHFAVGTSEASKPWKWLSSSYFYHVMRKAGAGLKVLIADCCYSDLLPALGGGVEDSAARLEVLGEPQSGTCVFAALKGGGSGHFAPADGCAALPPAFSACTPFSGHLLHLLQTGTTANVEHFTIGQLREAVKHSMKTCRTDHPMPKMVLNDANENIPIFPNRMEHGRRIEDVAPQGPAAWIDALKFGRATRLPELLRDEGMAGDVVALLRARRDPECSELARLVEAEASRTYRNSETFVRFLSRAAHRRGRPV</sequence>
<name>A0AA90K1D4_9ACTN</name>
<gene>
    <name evidence="1" type="ORF">POF43_027680</name>
    <name evidence="2" type="ORF">POF50_031255</name>
</gene>
<comment type="caution">
    <text evidence="2">The sequence shown here is derived from an EMBL/GenBank/DDBJ whole genome shotgun (WGS) entry which is preliminary data.</text>
</comment>
<dbReference type="Proteomes" id="UP001156398">
    <property type="component" value="Unassembled WGS sequence"/>
</dbReference>